<dbReference type="STRING" id="686832.A0A0C3CV26"/>
<protein>
    <recommendedName>
        <fullName evidence="11">ATP synthase F(0) complex subunit e, mitochondrial</fullName>
    </recommendedName>
</protein>
<evidence type="ECO:0000313" key="13">
    <source>
        <dbReference type="EMBL" id="KIM47696.1"/>
    </source>
</evidence>
<comment type="subunit">
    <text evidence="11">F-type ATPases have 2 components, CF(1) - the catalytic core - and CF(0) - the membrane proton channel. CF(1) and CF(0) have multiple subunits.</text>
</comment>
<keyword evidence="10 11" id="KW-0066">ATP synthesis</keyword>
<keyword evidence="4 11" id="KW-0138">CF(0)</keyword>
<evidence type="ECO:0000256" key="9">
    <source>
        <dbReference type="ARBA" id="ARBA00023136"/>
    </source>
</evidence>
<sequence>MASSTVNVCDLSCILHTFHLPLFIGFTQVVRYTALLSGVAFGWYHRRSLQAAHDTHKLKDATHQREKLITEAKQAWKRKQEASSDTTLITDPEDPHFDLERLIAQWEKSS</sequence>
<feature type="transmembrane region" description="Helical" evidence="12">
    <location>
        <begin position="20"/>
        <end position="44"/>
    </location>
</feature>
<evidence type="ECO:0000256" key="3">
    <source>
        <dbReference type="ARBA" id="ARBA00022448"/>
    </source>
</evidence>
<dbReference type="GO" id="GO:0045259">
    <property type="term" value="C:proton-transporting ATP synthase complex"/>
    <property type="evidence" value="ECO:0007669"/>
    <property type="project" value="UniProtKB-UniRule"/>
</dbReference>
<keyword evidence="3 11" id="KW-0813">Transport</keyword>
<dbReference type="EMBL" id="KN831769">
    <property type="protein sequence ID" value="KIM47696.1"/>
    <property type="molecule type" value="Genomic_DNA"/>
</dbReference>
<reference evidence="13 14" key="1">
    <citation type="submission" date="2014-04" db="EMBL/GenBank/DDBJ databases">
        <authorList>
            <consortium name="DOE Joint Genome Institute"/>
            <person name="Kuo A."/>
            <person name="Gay G."/>
            <person name="Dore J."/>
            <person name="Kohler A."/>
            <person name="Nagy L.G."/>
            <person name="Floudas D."/>
            <person name="Copeland A."/>
            <person name="Barry K.W."/>
            <person name="Cichocki N."/>
            <person name="Veneault-Fourrey C."/>
            <person name="LaButti K."/>
            <person name="Lindquist E.A."/>
            <person name="Lipzen A."/>
            <person name="Lundell T."/>
            <person name="Morin E."/>
            <person name="Murat C."/>
            <person name="Sun H."/>
            <person name="Tunlid A."/>
            <person name="Henrissat B."/>
            <person name="Grigoriev I.V."/>
            <person name="Hibbett D.S."/>
            <person name="Martin F."/>
            <person name="Nordberg H.P."/>
            <person name="Cantor M.N."/>
            <person name="Hua S.X."/>
        </authorList>
    </citation>
    <scope>NUCLEOTIDE SEQUENCE [LARGE SCALE GENOMIC DNA]</scope>
    <source>
        <strain evidence="14">h7</strain>
    </source>
</reference>
<proteinExistence type="inferred from homology"/>
<evidence type="ECO:0000256" key="11">
    <source>
        <dbReference type="RuleBase" id="RU367005"/>
    </source>
</evidence>
<evidence type="ECO:0000256" key="5">
    <source>
        <dbReference type="ARBA" id="ARBA00022781"/>
    </source>
</evidence>
<keyword evidence="12" id="KW-0812">Transmembrane</keyword>
<evidence type="ECO:0000256" key="8">
    <source>
        <dbReference type="ARBA" id="ARBA00023128"/>
    </source>
</evidence>
<evidence type="ECO:0000256" key="10">
    <source>
        <dbReference type="ARBA" id="ARBA00023310"/>
    </source>
</evidence>
<dbReference type="GO" id="GO:0005743">
    <property type="term" value="C:mitochondrial inner membrane"/>
    <property type="evidence" value="ECO:0007669"/>
    <property type="project" value="UniProtKB-SubCell"/>
</dbReference>
<keyword evidence="6 11" id="KW-0999">Mitochondrion inner membrane</keyword>
<evidence type="ECO:0000256" key="1">
    <source>
        <dbReference type="ARBA" id="ARBA00004273"/>
    </source>
</evidence>
<evidence type="ECO:0000313" key="14">
    <source>
        <dbReference type="Proteomes" id="UP000053424"/>
    </source>
</evidence>
<dbReference type="Pfam" id="PF05680">
    <property type="entry name" value="ATP-synt_E"/>
    <property type="match status" value="1"/>
</dbReference>
<dbReference type="InterPro" id="IPR008386">
    <property type="entry name" value="ATP_synth_F0_esu_mt"/>
</dbReference>
<keyword evidence="5 11" id="KW-0375">Hydrogen ion transport</keyword>
<keyword evidence="9 12" id="KW-0472">Membrane</keyword>
<dbReference type="Proteomes" id="UP000053424">
    <property type="component" value="Unassembled WGS sequence"/>
</dbReference>
<dbReference type="OrthoDB" id="2125027at2759"/>
<evidence type="ECO:0000256" key="4">
    <source>
        <dbReference type="ARBA" id="ARBA00022547"/>
    </source>
</evidence>
<comment type="subcellular location">
    <subcellularLocation>
        <location evidence="1 11">Mitochondrion inner membrane</location>
    </subcellularLocation>
</comment>
<keyword evidence="14" id="KW-1185">Reference proteome</keyword>
<reference evidence="14" key="2">
    <citation type="submission" date="2015-01" db="EMBL/GenBank/DDBJ databases">
        <title>Evolutionary Origins and Diversification of the Mycorrhizal Mutualists.</title>
        <authorList>
            <consortium name="DOE Joint Genome Institute"/>
            <consortium name="Mycorrhizal Genomics Consortium"/>
            <person name="Kohler A."/>
            <person name="Kuo A."/>
            <person name="Nagy L.G."/>
            <person name="Floudas D."/>
            <person name="Copeland A."/>
            <person name="Barry K.W."/>
            <person name="Cichocki N."/>
            <person name="Veneault-Fourrey C."/>
            <person name="LaButti K."/>
            <person name="Lindquist E.A."/>
            <person name="Lipzen A."/>
            <person name="Lundell T."/>
            <person name="Morin E."/>
            <person name="Murat C."/>
            <person name="Riley R."/>
            <person name="Ohm R."/>
            <person name="Sun H."/>
            <person name="Tunlid A."/>
            <person name="Henrissat B."/>
            <person name="Grigoriev I.V."/>
            <person name="Hibbett D.S."/>
            <person name="Martin F."/>
        </authorList>
    </citation>
    <scope>NUCLEOTIDE SEQUENCE [LARGE SCALE GENOMIC DNA]</scope>
    <source>
        <strain evidence="14">h7</strain>
    </source>
</reference>
<evidence type="ECO:0000256" key="2">
    <source>
        <dbReference type="ARBA" id="ARBA00007333"/>
    </source>
</evidence>
<dbReference type="AlphaFoldDB" id="A0A0C3CV26"/>
<keyword evidence="8 11" id="KW-0496">Mitochondrion</keyword>
<evidence type="ECO:0000256" key="12">
    <source>
        <dbReference type="SAM" id="Phobius"/>
    </source>
</evidence>
<dbReference type="GO" id="GO:0015986">
    <property type="term" value="P:proton motive force-driven ATP synthesis"/>
    <property type="evidence" value="ECO:0007669"/>
    <property type="project" value="InterPro"/>
</dbReference>
<dbReference type="HOGENOM" id="CLU_159435_0_0_1"/>
<gene>
    <name evidence="13" type="ORF">M413DRAFT_207338</name>
</gene>
<evidence type="ECO:0000256" key="6">
    <source>
        <dbReference type="ARBA" id="ARBA00022792"/>
    </source>
</evidence>
<comment type="function">
    <text evidence="11">Subunit e, of the mitochondrial membrane ATP synthase complex (F(1)F(0) ATP synthase or Complex V) that produces ATP from ADP in the presence of a proton gradient across the membrane which is generated by electron transport complexes of the respiratory chain. ATP synthase complex consist of a soluble F(1) head domain - the catalytic core - and a membrane F(1) domain - the membrane proton channel. These two domains are linked by a central stalk rotating inside the F(1) region and a stationary peripheral stalk. During catalysis, ATP synthesis in the catalytic domain of F(1) is coupled via a rotary mechanism of the central stalk subunits to proton translocation. In vivo, can only synthesize ATP although its ATP hydrolase activity can be activated artificially in vitro. Part of the complex F(0) domain.</text>
</comment>
<comment type="similarity">
    <text evidence="2 11">Belongs to the ATPase e subunit family.</text>
</comment>
<evidence type="ECO:0000256" key="7">
    <source>
        <dbReference type="ARBA" id="ARBA00023065"/>
    </source>
</evidence>
<organism evidence="13 14">
    <name type="scientific">Hebeloma cylindrosporum</name>
    <dbReference type="NCBI Taxonomy" id="76867"/>
    <lineage>
        <taxon>Eukaryota</taxon>
        <taxon>Fungi</taxon>
        <taxon>Dikarya</taxon>
        <taxon>Basidiomycota</taxon>
        <taxon>Agaricomycotina</taxon>
        <taxon>Agaricomycetes</taxon>
        <taxon>Agaricomycetidae</taxon>
        <taxon>Agaricales</taxon>
        <taxon>Agaricineae</taxon>
        <taxon>Hymenogastraceae</taxon>
        <taxon>Hebeloma</taxon>
    </lineage>
</organism>
<keyword evidence="12" id="KW-1133">Transmembrane helix</keyword>
<keyword evidence="7 11" id="KW-0406">Ion transport</keyword>
<dbReference type="GO" id="GO:0015078">
    <property type="term" value="F:proton transmembrane transporter activity"/>
    <property type="evidence" value="ECO:0007669"/>
    <property type="project" value="InterPro"/>
</dbReference>
<name>A0A0C3CV26_HEBCY</name>
<accession>A0A0C3CV26</accession>